<evidence type="ECO:0000256" key="1">
    <source>
        <dbReference type="SAM" id="Phobius"/>
    </source>
</evidence>
<keyword evidence="1" id="KW-0472">Membrane</keyword>
<dbReference type="RefSeq" id="WP_111943113.1">
    <property type="nucleotide sequence ID" value="NZ_BAAACJ010000033.1"/>
</dbReference>
<reference evidence="2 3" key="1">
    <citation type="submission" date="2023-07" db="EMBL/GenBank/DDBJ databases">
        <title>Genomic Encyclopedia of Type Strains, Phase IV (KMG-IV): sequencing the most valuable type-strain genomes for metagenomic binning, comparative biology and taxonomic classification.</title>
        <authorList>
            <person name="Goeker M."/>
        </authorList>
    </citation>
    <scope>NUCLEOTIDE SEQUENCE [LARGE SCALE GENOMIC DNA]</scope>
    <source>
        <strain evidence="2 3">DSM 1400</strain>
    </source>
</reference>
<evidence type="ECO:0000313" key="2">
    <source>
        <dbReference type="EMBL" id="MDQ0479575.1"/>
    </source>
</evidence>
<feature type="transmembrane region" description="Helical" evidence="1">
    <location>
        <begin position="57"/>
        <end position="79"/>
    </location>
</feature>
<comment type="caution">
    <text evidence="2">The sequence shown here is derived from an EMBL/GenBank/DDBJ whole genome shotgun (WGS) entry which is preliminary data.</text>
</comment>
<dbReference type="Proteomes" id="UP001224418">
    <property type="component" value="Unassembled WGS sequence"/>
</dbReference>
<protein>
    <submittedName>
        <fullName evidence="2">Uncharacterized protein</fullName>
    </submittedName>
</protein>
<keyword evidence="1" id="KW-1133">Transmembrane helix</keyword>
<proteinExistence type="predicted"/>
<name>A0ABU0JT34_HATLI</name>
<sequence length="86" mass="9858">MKLPVITIPFILILILIPILSIEGITPWLISIFFIYRIIKNSKKLDIPTKQSILKISIINTILGVSMGLIFNLTCIYGTKLFYMFQ</sequence>
<evidence type="ECO:0000313" key="3">
    <source>
        <dbReference type="Proteomes" id="UP001224418"/>
    </source>
</evidence>
<feature type="transmembrane region" description="Helical" evidence="1">
    <location>
        <begin position="6"/>
        <end position="36"/>
    </location>
</feature>
<accession>A0ABU0JT34</accession>
<organism evidence="2 3">
    <name type="scientific">Hathewaya limosa</name>
    <name type="common">Clostridium limosum</name>
    <dbReference type="NCBI Taxonomy" id="1536"/>
    <lineage>
        <taxon>Bacteria</taxon>
        <taxon>Bacillati</taxon>
        <taxon>Bacillota</taxon>
        <taxon>Clostridia</taxon>
        <taxon>Eubacteriales</taxon>
        <taxon>Clostridiaceae</taxon>
        <taxon>Hathewaya</taxon>
    </lineage>
</organism>
<keyword evidence="1" id="KW-0812">Transmembrane</keyword>
<keyword evidence="3" id="KW-1185">Reference proteome</keyword>
<dbReference type="EMBL" id="JAUSWN010000009">
    <property type="protein sequence ID" value="MDQ0479575.1"/>
    <property type="molecule type" value="Genomic_DNA"/>
</dbReference>
<gene>
    <name evidence="2" type="ORF">QOZ93_001316</name>
</gene>